<organism evidence="2 3">
    <name type="scientific">Friedmanniella luteola</name>
    <dbReference type="NCBI Taxonomy" id="546871"/>
    <lineage>
        <taxon>Bacteria</taxon>
        <taxon>Bacillati</taxon>
        <taxon>Actinomycetota</taxon>
        <taxon>Actinomycetes</taxon>
        <taxon>Propionibacteriales</taxon>
        <taxon>Nocardioidaceae</taxon>
        <taxon>Friedmanniella</taxon>
    </lineage>
</organism>
<accession>A0A1H1TB31</accession>
<evidence type="ECO:0000313" key="3">
    <source>
        <dbReference type="Proteomes" id="UP000199092"/>
    </source>
</evidence>
<evidence type="ECO:0000259" key="1">
    <source>
        <dbReference type="Pfam" id="PF12706"/>
    </source>
</evidence>
<dbReference type="Pfam" id="PF12706">
    <property type="entry name" value="Lactamase_B_2"/>
    <property type="match status" value="1"/>
</dbReference>
<name>A0A1H1TB31_9ACTN</name>
<dbReference type="Gene3D" id="3.60.15.10">
    <property type="entry name" value="Ribonuclease Z/Hydroxyacylglutathione hydrolase-like"/>
    <property type="match status" value="1"/>
</dbReference>
<dbReference type="STRING" id="546871.SAMN04488543_1979"/>
<dbReference type="AlphaFoldDB" id="A0A1H1TB31"/>
<dbReference type="RefSeq" id="WP_091412522.1">
    <property type="nucleotide sequence ID" value="NZ_LT629749.1"/>
</dbReference>
<sequence>MQQQARAPRTRAFGAEAFEPQDGTVLRWLGMAGFLLNCRGTTLMIDPLLGGFDMPVMIDFPLTTDAVPRLDAVLVTHADNDHYSVPTCRELAPVTAAFHSTRYVGTLMQGEGFPSTGHDIGDHFAVGPVRVAVTPADHAWQNDSPGASDRVFAMEDCCGFWIETPDGTVWAPGDSRLIPEHHLHMPAPDALLFDFSDSDWHFGLDGAIQMANAYPRTPLLLQHWGSVDAPDFPPFNADPAALPDRVVNPERIIVLAPGEPYTLHPLAGRPPSPENGNGALL</sequence>
<dbReference type="InterPro" id="IPR001279">
    <property type="entry name" value="Metallo-B-lactamas"/>
</dbReference>
<protein>
    <submittedName>
        <fullName evidence="2">L-ascorbate metabolism protein UlaG, beta-lactamase superfamily</fullName>
    </submittedName>
</protein>
<feature type="domain" description="Metallo-beta-lactamase" evidence="1">
    <location>
        <begin position="42"/>
        <end position="224"/>
    </location>
</feature>
<dbReference type="SUPFAM" id="SSF56281">
    <property type="entry name" value="Metallo-hydrolase/oxidoreductase"/>
    <property type="match status" value="1"/>
</dbReference>
<dbReference type="PANTHER" id="PTHR43546">
    <property type="entry name" value="UPF0173 METAL-DEPENDENT HYDROLASE MJ1163-RELATED"/>
    <property type="match status" value="1"/>
</dbReference>
<dbReference type="EMBL" id="LT629749">
    <property type="protein sequence ID" value="SDS57196.1"/>
    <property type="molecule type" value="Genomic_DNA"/>
</dbReference>
<proteinExistence type="predicted"/>
<gene>
    <name evidence="2" type="ORF">SAMN04488543_1979</name>
</gene>
<dbReference type="InterPro" id="IPR050114">
    <property type="entry name" value="UPF0173_UPF0282_UlaG_hydrolase"/>
</dbReference>
<keyword evidence="3" id="KW-1185">Reference proteome</keyword>
<dbReference type="InterPro" id="IPR036866">
    <property type="entry name" value="RibonucZ/Hydroxyglut_hydro"/>
</dbReference>
<dbReference type="Proteomes" id="UP000199092">
    <property type="component" value="Chromosome I"/>
</dbReference>
<reference evidence="2 3" key="1">
    <citation type="submission" date="2016-10" db="EMBL/GenBank/DDBJ databases">
        <authorList>
            <person name="de Groot N.N."/>
        </authorList>
    </citation>
    <scope>NUCLEOTIDE SEQUENCE [LARGE SCALE GENOMIC DNA]</scope>
    <source>
        <strain evidence="2 3">DSM 21741</strain>
    </source>
</reference>
<dbReference type="OrthoDB" id="9805728at2"/>
<evidence type="ECO:0000313" key="2">
    <source>
        <dbReference type="EMBL" id="SDS57196.1"/>
    </source>
</evidence>